<dbReference type="InterPro" id="IPR026866">
    <property type="entry name" value="CR006_AAA"/>
</dbReference>
<evidence type="ECO:0000259" key="1">
    <source>
        <dbReference type="Pfam" id="PF13166"/>
    </source>
</evidence>
<sequence length="798" mass="90090">MITKIKKLKNFGIFRDYSGDNIQAFGKFNLIYGWNGSGKSTLSKLFESLEKRKNLQATADANCEFSVILDSEVVITEKTIPQSSTAVRTFNAGFIKENIDWDSSVKSILLVAKEKIDDRKVLEVLKSQQEADLKSVERSNNDASKATAELQKFLTDSAKRTKTSLQIIGTEDNHYINYNRTKLESFIASNSEAVRAPSSILQDDELLALVVAAKPVSKPQISSITSSLDAAKLKDAQSRLQALLKHTATSIVLSRLKENPDIQTWVQTGLAIHNDHKSENCEFCGAMLTLSRLDEINAHFSDEYRHFQSRLVSAEQWLRQQVLDLGDLSQGDQLYEEMQAEYANARDLVVTHVATINGGIAHWQELLQEKIADQFRIDFTVPSIDPAACAGFDAALEQMNKLTVRHNKKTEDFTKETGAIKRKIELHYAAIEVKAFGYFAKIQKRDALSRQASEIQSKANARQREILALEASLSNEVLGAEEFNKHLHIFLGRSDLCLRFNPQMLGYEINRGTEQRHVKDLSEGEKTAIAFVYFITKLSEGDNDLAKLIIVVDDPISSFDSNHLFHAYSYLRHHCTPALQLFVLTHNFNFFKLVRDWLEGNNTNRKNRRPPRPANSFFYTVEASTSNPRKSTLKDAPKSLHAYSSEYHYIFGRLYNYKEQAQIDRDEAFLTANLARKILEAFFSFKYPLHKGDMANLFQQGLNGCILTTPQTKEKIYRFINKYSHNAMIEIGEDSPENLVGESHNVIADIFTWMKEVDSTHYEQMVSALGFDATTSAEPVVPQAEAMPNVLDSAAGAT</sequence>
<protein>
    <submittedName>
        <fullName evidence="2">Wobble nucleotide-excising tRNase</fullName>
    </submittedName>
</protein>
<name>A0A1H8Z9W3_9PSED</name>
<dbReference type="Pfam" id="PF13166">
    <property type="entry name" value="AAA_13"/>
    <property type="match status" value="1"/>
</dbReference>
<dbReference type="SUPFAM" id="SSF52540">
    <property type="entry name" value="P-loop containing nucleoside triphosphate hydrolases"/>
    <property type="match status" value="1"/>
</dbReference>
<feature type="domain" description="Protein CR006 P-loop" evidence="1">
    <location>
        <begin position="10"/>
        <end position="751"/>
    </location>
</feature>
<dbReference type="RefSeq" id="WP_177182869.1">
    <property type="nucleotide sequence ID" value="NZ_FOEQ01000001.1"/>
</dbReference>
<dbReference type="Proteomes" id="UP000199221">
    <property type="component" value="Unassembled WGS sequence"/>
</dbReference>
<accession>A0A1H8Z9W3</accession>
<organism evidence="2 3">
    <name type="scientific">Pseudomonas soli</name>
    <dbReference type="NCBI Taxonomy" id="1306993"/>
    <lineage>
        <taxon>Bacteria</taxon>
        <taxon>Pseudomonadati</taxon>
        <taxon>Pseudomonadota</taxon>
        <taxon>Gammaproteobacteria</taxon>
        <taxon>Pseudomonadales</taxon>
        <taxon>Pseudomonadaceae</taxon>
        <taxon>Pseudomonas</taxon>
    </lineage>
</organism>
<dbReference type="InterPro" id="IPR027417">
    <property type="entry name" value="P-loop_NTPase"/>
</dbReference>
<dbReference type="EMBL" id="FOEQ01000001">
    <property type="protein sequence ID" value="SEP61152.1"/>
    <property type="molecule type" value="Genomic_DNA"/>
</dbReference>
<dbReference type="Gene3D" id="3.40.50.300">
    <property type="entry name" value="P-loop containing nucleotide triphosphate hydrolases"/>
    <property type="match status" value="1"/>
</dbReference>
<gene>
    <name evidence="2" type="ORF">SAMN05216230_10164</name>
</gene>
<dbReference type="AlphaFoldDB" id="A0A1H8Z9W3"/>
<evidence type="ECO:0000313" key="3">
    <source>
        <dbReference type="Proteomes" id="UP000199221"/>
    </source>
</evidence>
<proteinExistence type="predicted"/>
<evidence type="ECO:0000313" key="2">
    <source>
        <dbReference type="EMBL" id="SEP61152.1"/>
    </source>
</evidence>
<reference evidence="2 3" key="1">
    <citation type="submission" date="2016-10" db="EMBL/GenBank/DDBJ databases">
        <authorList>
            <person name="de Groot N.N."/>
        </authorList>
    </citation>
    <scope>NUCLEOTIDE SEQUENCE [LARGE SCALE GENOMIC DNA]</scope>
    <source>
        <strain evidence="2 3">LMG 27941</strain>
    </source>
</reference>